<dbReference type="OrthoDB" id="6058188at2"/>
<evidence type="ECO:0000313" key="2">
    <source>
        <dbReference type="EMBL" id="SKC73909.1"/>
    </source>
</evidence>
<dbReference type="Proteomes" id="UP000190341">
    <property type="component" value="Unassembled WGS sequence"/>
</dbReference>
<organism evidence="2 3">
    <name type="scientific">Pseudoxanthomonas indica</name>
    <dbReference type="NCBI Taxonomy" id="428993"/>
    <lineage>
        <taxon>Bacteria</taxon>
        <taxon>Pseudomonadati</taxon>
        <taxon>Pseudomonadota</taxon>
        <taxon>Gammaproteobacteria</taxon>
        <taxon>Lysobacterales</taxon>
        <taxon>Lysobacteraceae</taxon>
        <taxon>Pseudoxanthomonas</taxon>
    </lineage>
</organism>
<reference evidence="2 3" key="1">
    <citation type="submission" date="2017-02" db="EMBL/GenBank/DDBJ databases">
        <authorList>
            <person name="Peterson S.W."/>
        </authorList>
    </citation>
    <scope>NUCLEOTIDE SEQUENCE [LARGE SCALE GENOMIC DNA]</scope>
    <source>
        <strain evidence="2 3">P15</strain>
    </source>
</reference>
<gene>
    <name evidence="2" type="ORF">SAMN06296058_2336</name>
</gene>
<proteinExistence type="predicted"/>
<evidence type="ECO:0000313" key="3">
    <source>
        <dbReference type="Proteomes" id="UP000190341"/>
    </source>
</evidence>
<feature type="transmembrane region" description="Helical" evidence="1">
    <location>
        <begin position="93"/>
        <end position="115"/>
    </location>
</feature>
<dbReference type="EMBL" id="FUZV01000002">
    <property type="protein sequence ID" value="SKC73909.1"/>
    <property type="molecule type" value="Genomic_DNA"/>
</dbReference>
<keyword evidence="3" id="KW-1185">Reference proteome</keyword>
<evidence type="ECO:0000256" key="1">
    <source>
        <dbReference type="SAM" id="Phobius"/>
    </source>
</evidence>
<dbReference type="RefSeq" id="WP_079724707.1">
    <property type="nucleotide sequence ID" value="NZ_BMCL01000001.1"/>
</dbReference>
<evidence type="ECO:0008006" key="4">
    <source>
        <dbReference type="Google" id="ProtNLM"/>
    </source>
</evidence>
<dbReference type="STRING" id="428993.SAMN06296058_2336"/>
<feature type="transmembrane region" description="Helical" evidence="1">
    <location>
        <begin position="62"/>
        <end position="87"/>
    </location>
</feature>
<keyword evidence="1" id="KW-0472">Membrane</keyword>
<accession>A0A1T5LE47</accession>
<sequence>MSDDRAATDGERTPPPGLEDSLRLVGHTGKAAFASAQDTGRALRRLVSADFALMRSAFGRGLAWAGVAIVFGASAWALLAGSLIALLVGFFGWSWLGALSLAALISIIVTVFAAWKVGRYFDYTGMHATRRQLHRLGLFDEDDDSADGDKPERDK</sequence>
<protein>
    <recommendedName>
        <fullName evidence="4">Holin-X, holin superfamily III</fullName>
    </recommendedName>
</protein>
<name>A0A1T5LE47_9GAMM</name>
<dbReference type="AlphaFoldDB" id="A0A1T5LE47"/>
<keyword evidence="1" id="KW-1133">Transmembrane helix</keyword>
<keyword evidence="1" id="KW-0812">Transmembrane</keyword>